<evidence type="ECO:0000256" key="6">
    <source>
        <dbReference type="PIRSR" id="PIRSR005763-1"/>
    </source>
</evidence>
<dbReference type="InterPro" id="IPR005116">
    <property type="entry name" value="Transp-assoc_OB_typ1"/>
</dbReference>
<keyword evidence="2 5" id="KW-0813">Transport</keyword>
<evidence type="ECO:0000259" key="7">
    <source>
        <dbReference type="PROSITE" id="PS51866"/>
    </source>
</evidence>
<sequence length="272" mass="29830">MQAAEKSMSILNADLSLRLSDDHDALAASSVRLLECIDATGSITQAAKECGISYRTAWQSIERLQNRSYEPVVMRMAGGRDGGGTRLTLAGRKLVAMFRAAETEHRRFVALLGEGLADYEKYSKFIRRWFMKTSVRNQLYGNVQVVSKGAVNTEVVIGIGGEDRLTAMITNDGAEEMELSIGMEVAALIRESAIILCTGERIPKVSARNRLKGKVLRCHEGVVCSEVQVELPGAKILHAMISFESLAEMDLWPGSEVWGCFKASDVILATQE</sequence>
<dbReference type="SUPFAM" id="SSF50331">
    <property type="entry name" value="MOP-like"/>
    <property type="match status" value="2"/>
</dbReference>
<feature type="domain" description="Mop" evidence="7">
    <location>
        <begin position="204"/>
        <end position="270"/>
    </location>
</feature>
<comment type="similarity">
    <text evidence="1 5">Belongs to the ModE family.</text>
</comment>
<dbReference type="SUPFAM" id="SSF46785">
    <property type="entry name" value="Winged helix' DNA-binding domain"/>
    <property type="match status" value="1"/>
</dbReference>
<dbReference type="NCBIfam" id="TIGR00638">
    <property type="entry name" value="Mop"/>
    <property type="match status" value="2"/>
</dbReference>
<evidence type="ECO:0000256" key="2">
    <source>
        <dbReference type="ARBA" id="ARBA00022448"/>
    </source>
</evidence>
<dbReference type="PIRSF" id="PIRSF005763">
    <property type="entry name" value="Txn_reg_ModE"/>
    <property type="match status" value="1"/>
</dbReference>
<dbReference type="Proteomes" id="UP000306585">
    <property type="component" value="Unassembled WGS sequence"/>
</dbReference>
<dbReference type="InterPro" id="IPR004606">
    <property type="entry name" value="Mop_domain"/>
</dbReference>
<feature type="domain" description="Mop" evidence="7">
    <location>
        <begin position="132"/>
        <end position="198"/>
    </location>
</feature>
<keyword evidence="4" id="KW-0677">Repeat</keyword>
<proteinExistence type="inferred from homology"/>
<dbReference type="InterPro" id="IPR036390">
    <property type="entry name" value="WH_DNA-bd_sf"/>
</dbReference>
<protein>
    <submittedName>
        <fullName evidence="8">LysR family transcriptional regulator</fullName>
    </submittedName>
</protein>
<dbReference type="GO" id="GO:0015689">
    <property type="term" value="P:molybdate ion transport"/>
    <property type="evidence" value="ECO:0007669"/>
    <property type="project" value="UniProtKB-UniRule"/>
</dbReference>
<reference evidence="8 9" key="1">
    <citation type="journal article" date="2019" name="Appl. Environ. Microbiol.">
        <title>Environmental Evidence and Genomic Insight of Iron-oxidizing Bacteria Preference Towards More Corrosion Resistant Stainless Steel at Higher Salinities.</title>
        <authorList>
            <person name="Garrison C.E."/>
            <person name="Price K.A."/>
            <person name="Field E.K."/>
        </authorList>
    </citation>
    <scope>NUCLEOTIDE SEQUENCE [LARGE SCALE GENOMIC DNA]</scope>
    <source>
        <strain evidence="8 9">P3</strain>
    </source>
</reference>
<keyword evidence="3 5" id="KW-0500">Molybdenum</keyword>
<evidence type="ECO:0000313" key="9">
    <source>
        <dbReference type="Proteomes" id="UP000306585"/>
    </source>
</evidence>
<dbReference type="AlphaFoldDB" id="A0A5R9GME4"/>
<evidence type="ECO:0000313" key="8">
    <source>
        <dbReference type="EMBL" id="TLS65467.1"/>
    </source>
</evidence>
<dbReference type="GO" id="GO:0030151">
    <property type="term" value="F:molybdenum ion binding"/>
    <property type="evidence" value="ECO:0007669"/>
    <property type="project" value="UniProtKB-UniRule"/>
</dbReference>
<dbReference type="PANTHER" id="PTHR30432">
    <property type="entry name" value="TRANSCRIPTIONAL REGULATOR MODE"/>
    <property type="match status" value="1"/>
</dbReference>
<keyword evidence="9" id="KW-1185">Reference proteome</keyword>
<dbReference type="EMBL" id="VBRY01000017">
    <property type="protein sequence ID" value="TLS65467.1"/>
    <property type="molecule type" value="Genomic_DNA"/>
</dbReference>
<dbReference type="GO" id="GO:0003700">
    <property type="term" value="F:DNA-binding transcription factor activity"/>
    <property type="evidence" value="ECO:0007669"/>
    <property type="project" value="InterPro"/>
</dbReference>
<gene>
    <name evidence="8" type="ORF">FEF65_12975</name>
</gene>
<dbReference type="InterPro" id="IPR036388">
    <property type="entry name" value="WH-like_DNA-bd_sf"/>
</dbReference>
<dbReference type="PROSITE" id="PS51866">
    <property type="entry name" value="MOP"/>
    <property type="match status" value="2"/>
</dbReference>
<name>A0A5R9GME4_9PROT</name>
<feature type="region of interest" description="Required for dimer formation and molybdate binding" evidence="6">
    <location>
        <begin position="133"/>
        <end position="141"/>
    </location>
</feature>
<comment type="caution">
    <text evidence="8">The sequence shown here is derived from an EMBL/GenBank/DDBJ whole genome shotgun (WGS) entry which is preliminary data.</text>
</comment>
<dbReference type="InterPro" id="IPR000847">
    <property type="entry name" value="LysR_HTH_N"/>
</dbReference>
<accession>A0A5R9GME4</accession>
<dbReference type="Pfam" id="PF03459">
    <property type="entry name" value="TOBE"/>
    <property type="match status" value="2"/>
</dbReference>
<dbReference type="PANTHER" id="PTHR30432:SF1">
    <property type="entry name" value="DNA-BINDING TRANSCRIPTIONAL DUAL REGULATOR MODE"/>
    <property type="match status" value="1"/>
</dbReference>
<evidence type="ECO:0000256" key="4">
    <source>
        <dbReference type="ARBA" id="ARBA00022737"/>
    </source>
</evidence>
<dbReference type="InterPro" id="IPR016462">
    <property type="entry name" value="ModE"/>
</dbReference>
<dbReference type="Gene3D" id="2.40.50.100">
    <property type="match status" value="2"/>
</dbReference>
<organism evidence="8 9">
    <name type="scientific">Mariprofundus erugo</name>
    <dbReference type="NCBI Taxonomy" id="2528639"/>
    <lineage>
        <taxon>Bacteria</taxon>
        <taxon>Pseudomonadati</taxon>
        <taxon>Pseudomonadota</taxon>
        <taxon>Candidatius Mariprofundia</taxon>
        <taxon>Mariprofundales</taxon>
        <taxon>Mariprofundaceae</taxon>
        <taxon>Mariprofundus</taxon>
    </lineage>
</organism>
<evidence type="ECO:0000256" key="3">
    <source>
        <dbReference type="ARBA" id="ARBA00022505"/>
    </source>
</evidence>
<dbReference type="RefSeq" id="WP_138240250.1">
    <property type="nucleotide sequence ID" value="NZ_VBRY01000017.1"/>
</dbReference>
<dbReference type="InterPro" id="IPR051815">
    <property type="entry name" value="Molybdate_resp_trans_reg"/>
</dbReference>
<evidence type="ECO:0000256" key="5">
    <source>
        <dbReference type="PIRNR" id="PIRNR005763"/>
    </source>
</evidence>
<evidence type="ECO:0000256" key="1">
    <source>
        <dbReference type="ARBA" id="ARBA00008110"/>
    </source>
</evidence>
<dbReference type="Pfam" id="PF00126">
    <property type="entry name" value="HTH_1"/>
    <property type="match status" value="1"/>
</dbReference>
<dbReference type="InterPro" id="IPR008995">
    <property type="entry name" value="Mo/tungstate-bd_C_term_dom"/>
</dbReference>
<dbReference type="Gene3D" id="1.10.10.10">
    <property type="entry name" value="Winged helix-like DNA-binding domain superfamily/Winged helix DNA-binding domain"/>
    <property type="match status" value="1"/>
</dbReference>